<dbReference type="Pfam" id="PF01272">
    <property type="entry name" value="GreA_GreB"/>
    <property type="match status" value="1"/>
</dbReference>
<organism evidence="12 13">
    <name type="scientific">Dysosmobacter segnis</name>
    <dbReference type="NCBI Taxonomy" id="2763042"/>
    <lineage>
        <taxon>Bacteria</taxon>
        <taxon>Bacillati</taxon>
        <taxon>Bacillota</taxon>
        <taxon>Clostridia</taxon>
        <taxon>Eubacteriales</taxon>
        <taxon>Oscillospiraceae</taxon>
        <taxon>Dysosmobacter</taxon>
    </lineage>
</organism>
<dbReference type="InterPro" id="IPR036953">
    <property type="entry name" value="GreA/GreB_C_sf"/>
</dbReference>
<evidence type="ECO:0000256" key="4">
    <source>
        <dbReference type="ARBA" id="ARBA00023054"/>
    </source>
</evidence>
<sequence>MYDELTAVDIQKMQEEINYRVRELRPQLIEEVQTARAFGDLSENYEYKCAKQAKNRNDSRIRYLERMIRTAKVIEVKETADAVGLFDTVTVYNEMMKKEMIVRIVTTLRQDALKGLISKESPVGQALMGRRTGERVEVAVSPEMKYTLEIRKIEKGSDDESLDISSY</sequence>
<dbReference type="InterPro" id="IPR001437">
    <property type="entry name" value="Tscrpt_elong_fac_GreA/B_C"/>
</dbReference>
<dbReference type="Gene3D" id="3.10.50.30">
    <property type="entry name" value="Transcription elongation factor, GreA/GreB, C-terminal domain"/>
    <property type="match status" value="1"/>
</dbReference>
<evidence type="ECO:0000256" key="7">
    <source>
        <dbReference type="ARBA" id="ARBA00024916"/>
    </source>
</evidence>
<dbReference type="AlphaFoldDB" id="A0A923S7L2"/>
<keyword evidence="12" id="KW-0648">Protein biosynthesis</keyword>
<evidence type="ECO:0000256" key="8">
    <source>
        <dbReference type="ARBA" id="ARBA00030776"/>
    </source>
</evidence>
<gene>
    <name evidence="9" type="primary">greA</name>
    <name evidence="12" type="ORF">H8Z83_08125</name>
</gene>
<dbReference type="GO" id="GO:0070063">
    <property type="term" value="F:RNA polymerase binding"/>
    <property type="evidence" value="ECO:0007669"/>
    <property type="project" value="InterPro"/>
</dbReference>
<evidence type="ECO:0000256" key="5">
    <source>
        <dbReference type="ARBA" id="ARBA00023125"/>
    </source>
</evidence>
<dbReference type="RefSeq" id="WP_187014579.1">
    <property type="nucleotide sequence ID" value="NZ_JACOQI010000006.1"/>
</dbReference>
<evidence type="ECO:0000259" key="11">
    <source>
        <dbReference type="Pfam" id="PF03449"/>
    </source>
</evidence>
<comment type="similarity">
    <text evidence="1 9">Belongs to the GreA/GreB family.</text>
</comment>
<evidence type="ECO:0000256" key="3">
    <source>
        <dbReference type="ARBA" id="ARBA00023015"/>
    </source>
</evidence>
<dbReference type="GO" id="GO:0032784">
    <property type="term" value="P:regulation of DNA-templated transcription elongation"/>
    <property type="evidence" value="ECO:0007669"/>
    <property type="project" value="UniProtKB-UniRule"/>
</dbReference>
<feature type="domain" description="Transcription elongation factor GreA/GreB N-terminal" evidence="11">
    <location>
        <begin position="5"/>
        <end position="73"/>
    </location>
</feature>
<accession>A0A923S7L2</accession>
<dbReference type="PANTHER" id="PTHR30437">
    <property type="entry name" value="TRANSCRIPTION ELONGATION FACTOR GREA"/>
    <property type="match status" value="1"/>
</dbReference>
<dbReference type="SUPFAM" id="SSF46557">
    <property type="entry name" value="GreA transcript cleavage protein, N-terminal domain"/>
    <property type="match status" value="1"/>
</dbReference>
<dbReference type="FunFam" id="1.10.287.180:FF:000001">
    <property type="entry name" value="Transcription elongation factor GreA"/>
    <property type="match status" value="1"/>
</dbReference>
<comment type="caution">
    <text evidence="12">The sequence shown here is derived from an EMBL/GenBank/DDBJ whole genome shotgun (WGS) entry which is preliminary data.</text>
</comment>
<dbReference type="PIRSF" id="PIRSF006092">
    <property type="entry name" value="GreA_GreB"/>
    <property type="match status" value="1"/>
</dbReference>
<dbReference type="GO" id="GO:0006354">
    <property type="term" value="P:DNA-templated transcription elongation"/>
    <property type="evidence" value="ECO:0007669"/>
    <property type="project" value="TreeGrafter"/>
</dbReference>
<keyword evidence="12" id="KW-0251">Elongation factor</keyword>
<keyword evidence="13" id="KW-1185">Reference proteome</keyword>
<dbReference type="EMBL" id="JACOQI010000006">
    <property type="protein sequence ID" value="MBC5770288.1"/>
    <property type="molecule type" value="Genomic_DNA"/>
</dbReference>
<dbReference type="HAMAP" id="MF_00105">
    <property type="entry name" value="GreA_GreB"/>
    <property type="match status" value="1"/>
</dbReference>
<evidence type="ECO:0000256" key="2">
    <source>
        <dbReference type="ARBA" id="ARBA00013729"/>
    </source>
</evidence>
<dbReference type="GO" id="GO:0003677">
    <property type="term" value="F:DNA binding"/>
    <property type="evidence" value="ECO:0007669"/>
    <property type="project" value="UniProtKB-UniRule"/>
</dbReference>
<dbReference type="GO" id="GO:0003746">
    <property type="term" value="F:translation elongation factor activity"/>
    <property type="evidence" value="ECO:0007669"/>
    <property type="project" value="UniProtKB-KW"/>
</dbReference>
<dbReference type="Pfam" id="PF03449">
    <property type="entry name" value="GreA_GreB_N"/>
    <property type="match status" value="1"/>
</dbReference>
<comment type="function">
    <text evidence="7 9">Necessary for efficient RNA polymerase transcription elongation past template-encoded arresting sites. The arresting sites in DNA have the property of trapping a certain fraction of elongating RNA polymerases that pass through, resulting in locked ternary complexes. Cleavage of the nascent transcript by cleavage factors such as GreA or GreB allows the resumption of elongation from the new 3'terminus. GreA releases sequences of 2 to 3 nucleotides.</text>
</comment>
<evidence type="ECO:0000256" key="6">
    <source>
        <dbReference type="ARBA" id="ARBA00023163"/>
    </source>
</evidence>
<name>A0A923S7L2_9FIRM</name>
<keyword evidence="3 9" id="KW-0805">Transcription regulation</keyword>
<dbReference type="SUPFAM" id="SSF54534">
    <property type="entry name" value="FKBP-like"/>
    <property type="match status" value="1"/>
</dbReference>
<evidence type="ECO:0000313" key="12">
    <source>
        <dbReference type="EMBL" id="MBC5770288.1"/>
    </source>
</evidence>
<proteinExistence type="inferred from homology"/>
<reference evidence="12" key="1">
    <citation type="submission" date="2020-08" db="EMBL/GenBank/DDBJ databases">
        <title>Genome public.</title>
        <authorList>
            <person name="Liu C."/>
            <person name="Sun Q."/>
        </authorList>
    </citation>
    <scope>NUCLEOTIDE SEQUENCE</scope>
    <source>
        <strain evidence="12">BX15</strain>
    </source>
</reference>
<dbReference type="InterPro" id="IPR022691">
    <property type="entry name" value="Tscrpt_elong_fac_GreA/B_N"/>
</dbReference>
<feature type="domain" description="Transcription elongation factor GreA/GreB C-terminal" evidence="10">
    <location>
        <begin position="79"/>
        <end position="154"/>
    </location>
</feature>
<dbReference type="PANTHER" id="PTHR30437:SF4">
    <property type="entry name" value="TRANSCRIPTION ELONGATION FACTOR GREA"/>
    <property type="match status" value="1"/>
</dbReference>
<evidence type="ECO:0000256" key="1">
    <source>
        <dbReference type="ARBA" id="ARBA00008213"/>
    </source>
</evidence>
<dbReference type="InterPro" id="IPR023459">
    <property type="entry name" value="Tscrpt_elong_fac_GreA/B_fam"/>
</dbReference>
<dbReference type="InterPro" id="IPR028624">
    <property type="entry name" value="Tscrpt_elong_fac_GreA/B"/>
</dbReference>
<dbReference type="Proteomes" id="UP000620327">
    <property type="component" value="Unassembled WGS sequence"/>
</dbReference>
<keyword evidence="5 9" id="KW-0238">DNA-binding</keyword>
<dbReference type="InterPro" id="IPR036805">
    <property type="entry name" value="Tscrpt_elong_fac_GreA/B_N_sf"/>
</dbReference>
<keyword evidence="6 9" id="KW-0804">Transcription</keyword>
<evidence type="ECO:0000256" key="9">
    <source>
        <dbReference type="HAMAP-Rule" id="MF_00105"/>
    </source>
</evidence>
<evidence type="ECO:0000313" key="13">
    <source>
        <dbReference type="Proteomes" id="UP000620327"/>
    </source>
</evidence>
<protein>
    <recommendedName>
        <fullName evidence="2 9">Transcription elongation factor GreA</fullName>
    </recommendedName>
    <alternativeName>
        <fullName evidence="8 9">Transcript cleavage factor GreA</fullName>
    </alternativeName>
</protein>
<evidence type="ECO:0000259" key="10">
    <source>
        <dbReference type="Pfam" id="PF01272"/>
    </source>
</evidence>
<dbReference type="Gene3D" id="1.10.287.180">
    <property type="entry name" value="Transcription elongation factor, GreA/GreB, N-terminal domain"/>
    <property type="match status" value="1"/>
</dbReference>
<keyword evidence="4" id="KW-0175">Coiled coil</keyword>